<dbReference type="GO" id="GO:0005739">
    <property type="term" value="C:mitochondrion"/>
    <property type="evidence" value="ECO:0007669"/>
    <property type="project" value="TreeGrafter"/>
</dbReference>
<dbReference type="Gene3D" id="3.40.50.720">
    <property type="entry name" value="NAD(P)-binding Rossmann-like Domain"/>
    <property type="match status" value="1"/>
</dbReference>
<evidence type="ECO:0000259" key="2">
    <source>
        <dbReference type="Pfam" id="PF00107"/>
    </source>
</evidence>
<dbReference type="SUPFAM" id="SSF50129">
    <property type="entry name" value="GroES-like"/>
    <property type="match status" value="1"/>
</dbReference>
<dbReference type="InterPro" id="IPR011032">
    <property type="entry name" value="GroES-like_sf"/>
</dbReference>
<reference evidence="3" key="1">
    <citation type="submission" date="2022-07" db="EMBL/GenBank/DDBJ databases">
        <title>Fungi with potential for degradation of polypropylene.</title>
        <authorList>
            <person name="Gostincar C."/>
        </authorList>
    </citation>
    <scope>NUCLEOTIDE SEQUENCE</scope>
    <source>
        <strain evidence="3">EXF-13287</strain>
    </source>
</reference>
<dbReference type="PANTHER" id="PTHR43677">
    <property type="entry name" value="SHORT-CHAIN DEHYDROGENASE/REDUCTASE"/>
    <property type="match status" value="1"/>
</dbReference>
<evidence type="ECO:0000313" key="4">
    <source>
        <dbReference type="Proteomes" id="UP001174691"/>
    </source>
</evidence>
<dbReference type="InterPro" id="IPR036291">
    <property type="entry name" value="NAD(P)-bd_dom_sf"/>
</dbReference>
<organism evidence="3 4">
    <name type="scientific">Coniochaeta hoffmannii</name>
    <dbReference type="NCBI Taxonomy" id="91930"/>
    <lineage>
        <taxon>Eukaryota</taxon>
        <taxon>Fungi</taxon>
        <taxon>Dikarya</taxon>
        <taxon>Ascomycota</taxon>
        <taxon>Pezizomycotina</taxon>
        <taxon>Sordariomycetes</taxon>
        <taxon>Sordariomycetidae</taxon>
        <taxon>Coniochaetales</taxon>
        <taxon>Coniochaetaceae</taxon>
        <taxon>Coniochaeta</taxon>
    </lineage>
</organism>
<protein>
    <submittedName>
        <fullName evidence="3">NAD(P)-binding protein</fullName>
    </submittedName>
</protein>
<dbReference type="InterPro" id="IPR013149">
    <property type="entry name" value="ADH-like_C"/>
</dbReference>
<dbReference type="Gene3D" id="3.90.180.10">
    <property type="entry name" value="Medium-chain alcohol dehydrogenases, catalytic domain"/>
    <property type="match status" value="1"/>
</dbReference>
<dbReference type="PANTHER" id="PTHR43677:SF4">
    <property type="entry name" value="QUINONE OXIDOREDUCTASE-LIKE PROTEIN 2"/>
    <property type="match status" value="1"/>
</dbReference>
<feature type="domain" description="Alcohol dehydrogenase-like C-terminal" evidence="2">
    <location>
        <begin position="205"/>
        <end position="348"/>
    </location>
</feature>
<dbReference type="Proteomes" id="UP001174691">
    <property type="component" value="Unassembled WGS sequence"/>
</dbReference>
<feature type="region of interest" description="Disordered" evidence="1">
    <location>
        <begin position="1"/>
        <end position="30"/>
    </location>
</feature>
<proteinExistence type="predicted"/>
<dbReference type="SUPFAM" id="SSF51735">
    <property type="entry name" value="NAD(P)-binding Rossmann-fold domains"/>
    <property type="match status" value="1"/>
</dbReference>
<feature type="compositionally biased region" description="Low complexity" evidence="1">
    <location>
        <begin position="15"/>
        <end position="26"/>
    </location>
</feature>
<dbReference type="CDD" id="cd05188">
    <property type="entry name" value="MDR"/>
    <property type="match status" value="1"/>
</dbReference>
<keyword evidence="4" id="KW-1185">Reference proteome</keyword>
<dbReference type="AlphaFoldDB" id="A0AA38VZK7"/>
<evidence type="ECO:0000313" key="3">
    <source>
        <dbReference type="EMBL" id="KAJ9160999.1"/>
    </source>
</evidence>
<accession>A0AA38VZK7</accession>
<dbReference type="Pfam" id="PF00107">
    <property type="entry name" value="ADH_zinc_N"/>
    <property type="match status" value="1"/>
</dbReference>
<gene>
    <name evidence="3" type="ORF">NKR19_g2672</name>
</gene>
<sequence length="399" mass="41984">MSSQIPPTYRGLQVSSASSPPQITTIPTPPLTPSTVLIRPLITNLVSYISTIFGHNNSRGYSYPTPLVPGAAAIGRVLASASDLPALEPGQLVFIDPVLRSHDGSGVSVLHALNGASSETGRAMMEGEWRHGSFGEIVRVPGENVHVLDEERLLSSSSAPHHRLGYRMADLGYLASLLVAYAGLRDIDIRPGEVVLVAPATGSFGGAAVHVALAMGADVVAMGRNGGVLAELEGVAQRSYPGSRLRTVRMTGGAEGDAAAISDAARELGARHGRVDAYFDISPPDAGGSPHIRAGVLSLRPGGRVSLMGGVSGDVGFPYFEIMRRGLTLRGTFMYKPGQIDEVIRLVESGKLKLGREKAGVECVGVHELGEWEEAFRRAGEEGRMGRFVLLAPNGRGAL</sequence>
<dbReference type="GO" id="GO:0016491">
    <property type="term" value="F:oxidoreductase activity"/>
    <property type="evidence" value="ECO:0007669"/>
    <property type="project" value="TreeGrafter"/>
</dbReference>
<dbReference type="InterPro" id="IPR051397">
    <property type="entry name" value="Zn-ADH-like_protein"/>
</dbReference>
<dbReference type="EMBL" id="JANBVN010000028">
    <property type="protein sequence ID" value="KAJ9160999.1"/>
    <property type="molecule type" value="Genomic_DNA"/>
</dbReference>
<name>A0AA38VZK7_9PEZI</name>
<comment type="caution">
    <text evidence="3">The sequence shown here is derived from an EMBL/GenBank/DDBJ whole genome shotgun (WGS) entry which is preliminary data.</text>
</comment>
<evidence type="ECO:0000256" key="1">
    <source>
        <dbReference type="SAM" id="MobiDB-lite"/>
    </source>
</evidence>